<dbReference type="InterPro" id="IPR017820">
    <property type="entry name" value="Sulphoacetald_Actrfrase"/>
</dbReference>
<evidence type="ECO:0000256" key="6">
    <source>
        <dbReference type="ARBA" id="ARBA00022723"/>
    </source>
</evidence>
<dbReference type="CDD" id="cd07035">
    <property type="entry name" value="TPP_PYR_POX_like"/>
    <property type="match status" value="1"/>
</dbReference>
<dbReference type="Gene3D" id="3.40.50.1220">
    <property type="entry name" value="TPP-binding domain"/>
    <property type="match status" value="1"/>
</dbReference>
<sequence>MTASEAFVEQLVAEGVTMIPGIVGSAFMDALDLFPDAGIRFVPVAHEQNAAHMADGYARVTGRPTAVVAQNGPGITNFVTAVAAANGAHTPMVVVTPSAGSTGVGLEGFQETEQLAIFSKITKWQVQVNRPDRMSELVRRAFYLAKAEQGPVQIDIPRDYFYGEGDYDIYPSSDLRRGPGDGEQLREAARLLATARRPVIVAGGGVVAAEGVDETARLATYLTAPVANSYLHNDSFPSHHRLAVGPLGYQGSKAAMRLIAQADVVLALGCRLNPFGTLPQHGLDYWPGDAEIIQIDADHRRLGLTKRVRLGIAGDARAAAAELVRLLEGEHGERAPDEARLAEINQEKAAWAAELDEWSVQRGDALRPRRALALLRDVLPDDAIVSTDIGNICSVSNSYLHFDRPRSFLGAMTFGNCGYAYPTALGAKLAAPGRPVFAYVGDGAWGMSLAEVMTAVREDIPVIAIVWNNKQWGAEKKNQVIWFGDRYVGSNLDNPDFAEVARAMGAHASTVTGQDELQPAIKDALASGGPSVVQINTSRELGDPFRRDAMRYARRHLPKYAHLNTKPE</sequence>
<dbReference type="GO" id="GO:0050487">
    <property type="term" value="F:sulfoacetaldehyde acetyltransferase activity"/>
    <property type="evidence" value="ECO:0007669"/>
    <property type="project" value="UniProtKB-EC"/>
</dbReference>
<evidence type="ECO:0000256" key="8">
    <source>
        <dbReference type="ARBA" id="ARBA00023052"/>
    </source>
</evidence>
<dbReference type="PANTHER" id="PTHR18968:SF166">
    <property type="entry name" value="2-HYDROXYACYL-COA LYASE 2"/>
    <property type="match status" value="1"/>
</dbReference>
<dbReference type="InterPro" id="IPR011766">
    <property type="entry name" value="TPP_enzyme_TPP-bd"/>
</dbReference>
<dbReference type="SUPFAM" id="SSF52518">
    <property type="entry name" value="Thiamin diphosphate-binding fold (THDP-binding)"/>
    <property type="match status" value="2"/>
</dbReference>
<feature type="domain" description="Thiamine pyrophosphate enzyme central" evidence="12">
    <location>
        <begin position="185"/>
        <end position="323"/>
    </location>
</feature>
<keyword evidence="9 15" id="KW-0012">Acyltransferase</keyword>
<feature type="domain" description="Thiamine pyrophosphate enzyme TPP-binding" evidence="13">
    <location>
        <begin position="388"/>
        <end position="535"/>
    </location>
</feature>
<dbReference type="Gene3D" id="3.40.50.970">
    <property type="match status" value="2"/>
</dbReference>
<dbReference type="NCBIfam" id="NF005713">
    <property type="entry name" value="PRK07525.1"/>
    <property type="match status" value="1"/>
</dbReference>
<evidence type="ECO:0000313" key="15">
    <source>
        <dbReference type="EMBL" id="NKQ52312.1"/>
    </source>
</evidence>
<evidence type="ECO:0000256" key="5">
    <source>
        <dbReference type="ARBA" id="ARBA00022679"/>
    </source>
</evidence>
<dbReference type="Pfam" id="PF02775">
    <property type="entry name" value="TPP_enzyme_C"/>
    <property type="match status" value="1"/>
</dbReference>
<evidence type="ECO:0000259" key="14">
    <source>
        <dbReference type="Pfam" id="PF02776"/>
    </source>
</evidence>
<comment type="cofactor">
    <cofactor evidence="2">
        <name>thiamine diphosphate</name>
        <dbReference type="ChEBI" id="CHEBI:58937"/>
    </cofactor>
</comment>
<dbReference type="InterPro" id="IPR012000">
    <property type="entry name" value="Thiamin_PyroP_enz_cen_dom"/>
</dbReference>
<evidence type="ECO:0000259" key="13">
    <source>
        <dbReference type="Pfam" id="PF02775"/>
    </source>
</evidence>
<protein>
    <recommendedName>
        <fullName evidence="4 10">Sulfoacetaldehyde acetyltransferase</fullName>
        <ecNumber evidence="4 10">2.3.3.15</ecNumber>
    </recommendedName>
</protein>
<dbReference type="PANTHER" id="PTHR18968">
    <property type="entry name" value="THIAMINE PYROPHOSPHATE ENZYMES"/>
    <property type="match status" value="1"/>
</dbReference>
<evidence type="ECO:0000256" key="3">
    <source>
        <dbReference type="ARBA" id="ARBA00007812"/>
    </source>
</evidence>
<dbReference type="Proteomes" id="UP000715441">
    <property type="component" value="Unassembled WGS sequence"/>
</dbReference>
<comment type="cofactor">
    <cofactor evidence="1">
        <name>Mg(2+)</name>
        <dbReference type="ChEBI" id="CHEBI:18420"/>
    </cofactor>
</comment>
<keyword evidence="7" id="KW-0460">Magnesium</keyword>
<gene>
    <name evidence="15" type="primary">xsc</name>
    <name evidence="15" type="ORF">HFP15_05405</name>
</gene>
<keyword evidence="5 15" id="KW-0808">Transferase</keyword>
<dbReference type="Pfam" id="PF02776">
    <property type="entry name" value="TPP_enzyme_N"/>
    <property type="match status" value="1"/>
</dbReference>
<name>A0ABX1J205_9PSEU</name>
<evidence type="ECO:0000256" key="1">
    <source>
        <dbReference type="ARBA" id="ARBA00001946"/>
    </source>
</evidence>
<evidence type="ECO:0000313" key="16">
    <source>
        <dbReference type="Proteomes" id="UP000715441"/>
    </source>
</evidence>
<dbReference type="InterPro" id="IPR012001">
    <property type="entry name" value="Thiamin_PyroP_enz_TPP-bd_dom"/>
</dbReference>
<comment type="similarity">
    <text evidence="3 11">Belongs to the TPP enzyme family.</text>
</comment>
<keyword evidence="8 11" id="KW-0786">Thiamine pyrophosphate</keyword>
<evidence type="ECO:0000256" key="7">
    <source>
        <dbReference type="ARBA" id="ARBA00022842"/>
    </source>
</evidence>
<comment type="caution">
    <text evidence="15">The sequence shown here is derived from an EMBL/GenBank/DDBJ whole genome shotgun (WGS) entry which is preliminary data.</text>
</comment>
<dbReference type="SUPFAM" id="SSF52467">
    <property type="entry name" value="DHS-like NAD/FAD-binding domain"/>
    <property type="match status" value="1"/>
</dbReference>
<evidence type="ECO:0000256" key="11">
    <source>
        <dbReference type="RuleBase" id="RU362132"/>
    </source>
</evidence>
<dbReference type="InterPro" id="IPR029035">
    <property type="entry name" value="DHS-like_NAD/FAD-binding_dom"/>
</dbReference>
<dbReference type="Pfam" id="PF00205">
    <property type="entry name" value="TPP_enzyme_M"/>
    <property type="match status" value="1"/>
</dbReference>
<proteinExistence type="inferred from homology"/>
<feature type="domain" description="Thiamine pyrophosphate enzyme N-terminal TPP-binding" evidence="14">
    <location>
        <begin position="1"/>
        <end position="116"/>
    </location>
</feature>
<dbReference type="EMBL" id="JAAXLS010000002">
    <property type="protein sequence ID" value="NKQ52312.1"/>
    <property type="molecule type" value="Genomic_DNA"/>
</dbReference>
<evidence type="ECO:0000256" key="2">
    <source>
        <dbReference type="ARBA" id="ARBA00001964"/>
    </source>
</evidence>
<evidence type="ECO:0000259" key="12">
    <source>
        <dbReference type="Pfam" id="PF00205"/>
    </source>
</evidence>
<evidence type="ECO:0000256" key="10">
    <source>
        <dbReference type="NCBIfam" id="TIGR03457"/>
    </source>
</evidence>
<dbReference type="EC" id="2.3.3.15" evidence="4 10"/>
<keyword evidence="16" id="KW-1185">Reference proteome</keyword>
<accession>A0ABX1J205</accession>
<evidence type="ECO:0000256" key="9">
    <source>
        <dbReference type="ARBA" id="ARBA00023315"/>
    </source>
</evidence>
<organism evidence="15 16">
    <name type="scientific">Amycolatopsis acididurans</name>
    <dbReference type="NCBI Taxonomy" id="2724524"/>
    <lineage>
        <taxon>Bacteria</taxon>
        <taxon>Bacillati</taxon>
        <taxon>Actinomycetota</taxon>
        <taxon>Actinomycetes</taxon>
        <taxon>Pseudonocardiales</taxon>
        <taxon>Pseudonocardiaceae</taxon>
        <taxon>Amycolatopsis</taxon>
    </lineage>
</organism>
<dbReference type="InterPro" id="IPR045229">
    <property type="entry name" value="TPP_enz"/>
</dbReference>
<keyword evidence="6" id="KW-0479">Metal-binding</keyword>
<evidence type="ECO:0000256" key="4">
    <source>
        <dbReference type="ARBA" id="ARBA00012971"/>
    </source>
</evidence>
<dbReference type="NCBIfam" id="TIGR03457">
    <property type="entry name" value="sulphoacet_xsc"/>
    <property type="match status" value="1"/>
</dbReference>
<reference evidence="15 16" key="1">
    <citation type="submission" date="2020-04" db="EMBL/GenBank/DDBJ databases">
        <title>Novel species.</title>
        <authorList>
            <person name="Teo W.F.A."/>
            <person name="Lipun K."/>
            <person name="Srisuk N."/>
            <person name="Duangmal K."/>
        </authorList>
    </citation>
    <scope>NUCLEOTIDE SEQUENCE [LARGE SCALE GENOMIC DNA]</scope>
    <source>
        <strain evidence="15 16">K13G38</strain>
    </source>
</reference>
<dbReference type="InterPro" id="IPR029061">
    <property type="entry name" value="THDP-binding"/>
</dbReference>